<evidence type="ECO:0000313" key="3">
    <source>
        <dbReference type="Proteomes" id="UP000596351"/>
    </source>
</evidence>
<dbReference type="Gene3D" id="3.40.630.30">
    <property type="match status" value="1"/>
</dbReference>
<accession>A0ABX7ESG3</accession>
<organism evidence="2 3">
    <name type="scientific">Rhizobium rosettiformans</name>
    <dbReference type="NCBI Taxonomy" id="1368430"/>
    <lineage>
        <taxon>Bacteria</taxon>
        <taxon>Pseudomonadati</taxon>
        <taxon>Pseudomonadota</taxon>
        <taxon>Alphaproteobacteria</taxon>
        <taxon>Hyphomicrobiales</taxon>
        <taxon>Rhizobiaceae</taxon>
        <taxon>Rhizobium/Agrobacterium group</taxon>
        <taxon>Rhizobium</taxon>
    </lineage>
</organism>
<proteinExistence type="predicted"/>
<dbReference type="EMBL" id="CP032405">
    <property type="protein sequence ID" value="QRF50915.1"/>
    <property type="molecule type" value="Genomic_DNA"/>
</dbReference>
<gene>
    <name evidence="2" type="ORF">D4A92_05360</name>
</gene>
<dbReference type="SUPFAM" id="SSF55729">
    <property type="entry name" value="Acyl-CoA N-acyltransferases (Nat)"/>
    <property type="match status" value="1"/>
</dbReference>
<reference evidence="2 3" key="1">
    <citation type="submission" date="2018-09" db="EMBL/GenBank/DDBJ databases">
        <title>Rhizobium sp. MAE2-X.</title>
        <authorList>
            <person name="Lee Y."/>
            <person name="Jeon C.O."/>
        </authorList>
    </citation>
    <scope>NUCLEOTIDE SEQUENCE [LARGE SCALE GENOMIC DNA]</scope>
    <source>
        <strain evidence="2 3">MAE2-X</strain>
    </source>
</reference>
<dbReference type="InterPro" id="IPR016181">
    <property type="entry name" value="Acyl_CoA_acyltransferase"/>
</dbReference>
<evidence type="ECO:0000313" key="2">
    <source>
        <dbReference type="EMBL" id="QRF50915.1"/>
    </source>
</evidence>
<dbReference type="PANTHER" id="PTHR43328">
    <property type="entry name" value="ACETYLTRANSFERASE-RELATED"/>
    <property type="match status" value="1"/>
</dbReference>
<name>A0ABX7ESG3_9HYPH</name>
<dbReference type="RefSeq" id="WP_203018606.1">
    <property type="nucleotide sequence ID" value="NZ_CP032405.1"/>
</dbReference>
<keyword evidence="3" id="KW-1185">Reference proteome</keyword>
<protein>
    <submittedName>
        <fullName evidence="2">N-acetyltransferase</fullName>
    </submittedName>
</protein>
<evidence type="ECO:0000259" key="1">
    <source>
        <dbReference type="PROSITE" id="PS51186"/>
    </source>
</evidence>
<dbReference type="InterPro" id="IPR000182">
    <property type="entry name" value="GNAT_dom"/>
</dbReference>
<dbReference type="PANTHER" id="PTHR43328:SF1">
    <property type="entry name" value="N-ACETYLTRANSFERASE DOMAIN-CONTAINING PROTEIN"/>
    <property type="match status" value="1"/>
</dbReference>
<dbReference type="PROSITE" id="PS51186">
    <property type="entry name" value="GNAT"/>
    <property type="match status" value="1"/>
</dbReference>
<sequence>MSALVAERAVLATPMPGPCPVIETARLTLRPHRMQDADAIAGSLGDFEVARMLTRVPVPYDREDGRDWLNMVTSGLKSDWHFAITLDGVHVGVVSLEVRHGLWHVGYWLNRFYWGKGIMSEALEAALERFFRRMPGVEIASGAFADNLASRRVLEGRGFRIVGVRDVYSKSRAQMVSLVEMRLGQTDFASRSHKA</sequence>
<feature type="domain" description="N-acetyltransferase" evidence="1">
    <location>
        <begin position="27"/>
        <end position="186"/>
    </location>
</feature>
<dbReference type="Proteomes" id="UP000596351">
    <property type="component" value="Chromosome"/>
</dbReference>
<dbReference type="Pfam" id="PF13302">
    <property type="entry name" value="Acetyltransf_3"/>
    <property type="match status" value="1"/>
</dbReference>